<reference evidence="4 6" key="2">
    <citation type="journal article" date="2013" name="Nature">
        <title>Insights into bilaterian evolution from three spiralian genomes.</title>
        <authorList>
            <person name="Simakov O."/>
            <person name="Marletaz F."/>
            <person name="Cho S.J."/>
            <person name="Edsinger-Gonzales E."/>
            <person name="Havlak P."/>
            <person name="Hellsten U."/>
            <person name="Kuo D.H."/>
            <person name="Larsson T."/>
            <person name="Lv J."/>
            <person name="Arendt D."/>
            <person name="Savage R."/>
            <person name="Osoegawa K."/>
            <person name="de Jong P."/>
            <person name="Grimwood J."/>
            <person name="Chapman J.A."/>
            <person name="Shapiro H."/>
            <person name="Aerts A."/>
            <person name="Otillar R.P."/>
            <person name="Terry A.Y."/>
            <person name="Boore J.L."/>
            <person name="Grigoriev I.V."/>
            <person name="Lindberg D.R."/>
            <person name="Seaver E.C."/>
            <person name="Weisblat D.A."/>
            <person name="Putnam N.H."/>
            <person name="Rokhsar D.S."/>
        </authorList>
    </citation>
    <scope>NUCLEOTIDE SEQUENCE</scope>
    <source>
        <strain evidence="4 6">I ESC-2004</strain>
    </source>
</reference>
<dbReference type="OMA" id="SEKGHPW"/>
<dbReference type="EMBL" id="KB305537">
    <property type="protein sequence ID" value="ELU00959.1"/>
    <property type="molecule type" value="Genomic_DNA"/>
</dbReference>
<organism evidence="4">
    <name type="scientific">Capitella teleta</name>
    <name type="common">Polychaete worm</name>
    <dbReference type="NCBI Taxonomy" id="283909"/>
    <lineage>
        <taxon>Eukaryota</taxon>
        <taxon>Metazoa</taxon>
        <taxon>Spiralia</taxon>
        <taxon>Lophotrochozoa</taxon>
        <taxon>Annelida</taxon>
        <taxon>Polychaeta</taxon>
        <taxon>Sedentaria</taxon>
        <taxon>Scolecida</taxon>
        <taxon>Capitellidae</taxon>
        <taxon>Capitella</taxon>
    </lineage>
</organism>
<dbReference type="PROSITE" id="PS51228">
    <property type="entry name" value="ACB_2"/>
    <property type="match status" value="1"/>
</dbReference>
<evidence type="ECO:0000256" key="1">
    <source>
        <dbReference type="ARBA" id="ARBA00005567"/>
    </source>
</evidence>
<reference evidence="6" key="1">
    <citation type="submission" date="2012-12" db="EMBL/GenBank/DDBJ databases">
        <authorList>
            <person name="Hellsten U."/>
            <person name="Grimwood J."/>
            <person name="Chapman J.A."/>
            <person name="Shapiro H."/>
            <person name="Aerts A."/>
            <person name="Otillar R.P."/>
            <person name="Terry A.Y."/>
            <person name="Boore J.L."/>
            <person name="Simakov O."/>
            <person name="Marletaz F."/>
            <person name="Cho S.-J."/>
            <person name="Edsinger-Gonzales E."/>
            <person name="Havlak P."/>
            <person name="Kuo D.-H."/>
            <person name="Larsson T."/>
            <person name="Lv J."/>
            <person name="Arendt D."/>
            <person name="Savage R."/>
            <person name="Osoegawa K."/>
            <person name="de Jong P."/>
            <person name="Lindberg D.R."/>
            <person name="Seaver E.C."/>
            <person name="Weisblat D.A."/>
            <person name="Putnam N.H."/>
            <person name="Grigoriev I.V."/>
            <person name="Rokhsar D.S."/>
        </authorList>
    </citation>
    <scope>NUCLEOTIDE SEQUENCE</scope>
    <source>
        <strain evidence="6">I ESC-2004</strain>
    </source>
</reference>
<dbReference type="Gene3D" id="1.20.80.10">
    <property type="match status" value="1"/>
</dbReference>
<dbReference type="PRINTS" id="PR00689">
    <property type="entry name" value="ACOABINDINGP"/>
</dbReference>
<dbReference type="EnsemblMetazoa" id="CapteT161103">
    <property type="protein sequence ID" value="CapteP161103"/>
    <property type="gene ID" value="CapteG161103"/>
</dbReference>
<dbReference type="SUPFAM" id="SSF47027">
    <property type="entry name" value="Acyl-CoA binding protein"/>
    <property type="match status" value="1"/>
</dbReference>
<feature type="domain" description="ACB" evidence="3">
    <location>
        <begin position="4"/>
        <end position="93"/>
    </location>
</feature>
<dbReference type="GO" id="GO:0006631">
    <property type="term" value="P:fatty acid metabolic process"/>
    <property type="evidence" value="ECO:0007669"/>
    <property type="project" value="TreeGrafter"/>
</dbReference>
<name>R7U4U6_CAPTE</name>
<dbReference type="AlphaFoldDB" id="R7U4U6"/>
<dbReference type="OrthoDB" id="71307at2759"/>
<dbReference type="InterPro" id="IPR014352">
    <property type="entry name" value="FERM/acyl-CoA-bd_prot_sf"/>
</dbReference>
<gene>
    <name evidence="4" type="ORF">CAPTEDRAFT_161103</name>
</gene>
<dbReference type="PANTHER" id="PTHR23310:SF62">
    <property type="entry name" value="ACYL-COA BINDING PROTEIN 1, ISOFORM A"/>
    <property type="match status" value="1"/>
</dbReference>
<dbReference type="FunFam" id="1.20.80.10:FF:000010">
    <property type="entry name" value="Acyl-CoA-binding domain-containing protein 5"/>
    <property type="match status" value="1"/>
</dbReference>
<dbReference type="Pfam" id="PF00887">
    <property type="entry name" value="ACBP"/>
    <property type="match status" value="1"/>
</dbReference>
<evidence type="ECO:0000313" key="4">
    <source>
        <dbReference type="EMBL" id="ELU00959.1"/>
    </source>
</evidence>
<dbReference type="HOGENOM" id="CLU_118853_1_0_1"/>
<evidence type="ECO:0000259" key="3">
    <source>
        <dbReference type="PROSITE" id="PS51228"/>
    </source>
</evidence>
<evidence type="ECO:0000313" key="6">
    <source>
        <dbReference type="Proteomes" id="UP000014760"/>
    </source>
</evidence>
<protein>
    <recommendedName>
        <fullName evidence="3">ACB domain-containing protein</fullName>
    </recommendedName>
</protein>
<dbReference type="EMBL" id="AMQN01009496">
    <property type="status" value="NOT_ANNOTATED_CDS"/>
    <property type="molecule type" value="Genomic_DNA"/>
</dbReference>
<dbReference type="GO" id="GO:0000062">
    <property type="term" value="F:fatty-acyl-CoA binding"/>
    <property type="evidence" value="ECO:0007669"/>
    <property type="project" value="InterPro"/>
</dbReference>
<sequence>MATNKEKFDLAVDIVATLPKDGPIKPSNDLKLKFYGFYKQATIGKCNAPQPWAVDMINRSKWNAWNDLDDMSADEAMKKYAEAFYQSIIDNADDGADAELKAKLEKFRAMMK</sequence>
<evidence type="ECO:0000256" key="2">
    <source>
        <dbReference type="ARBA" id="ARBA00023121"/>
    </source>
</evidence>
<dbReference type="InterPro" id="IPR035984">
    <property type="entry name" value="Acyl-CoA-binding_sf"/>
</dbReference>
<dbReference type="STRING" id="283909.R7U4U6"/>
<comment type="similarity">
    <text evidence="1">Belongs to the ACBP family.</text>
</comment>
<keyword evidence="6" id="KW-1185">Reference proteome</keyword>
<dbReference type="InterPro" id="IPR022408">
    <property type="entry name" value="Acyl-CoA-binding_prot_CS"/>
</dbReference>
<reference evidence="5" key="3">
    <citation type="submission" date="2015-06" db="UniProtKB">
        <authorList>
            <consortium name="EnsemblMetazoa"/>
        </authorList>
    </citation>
    <scope>IDENTIFICATION</scope>
</reference>
<dbReference type="InterPro" id="IPR000582">
    <property type="entry name" value="Acyl-CoA-binding_protein"/>
</dbReference>
<dbReference type="Proteomes" id="UP000014760">
    <property type="component" value="Unassembled WGS sequence"/>
</dbReference>
<dbReference type="PANTHER" id="PTHR23310">
    <property type="entry name" value="ACYL-COA-BINDING PROTEIN, ACBP"/>
    <property type="match status" value="1"/>
</dbReference>
<dbReference type="PROSITE" id="PS00880">
    <property type="entry name" value="ACB_1"/>
    <property type="match status" value="1"/>
</dbReference>
<accession>R7U4U6</accession>
<evidence type="ECO:0000313" key="5">
    <source>
        <dbReference type="EnsemblMetazoa" id="CapteP161103"/>
    </source>
</evidence>
<keyword evidence="2" id="KW-0446">Lipid-binding</keyword>
<proteinExistence type="inferred from homology"/>